<dbReference type="EMBL" id="JAFNAA010000013">
    <property type="protein sequence ID" value="MBO1108943.1"/>
    <property type="molecule type" value="Genomic_DNA"/>
</dbReference>
<dbReference type="SUPFAM" id="SSF101327">
    <property type="entry name" value="YgfB-like"/>
    <property type="match status" value="1"/>
</dbReference>
<evidence type="ECO:0000313" key="3">
    <source>
        <dbReference type="EMBL" id="MBO1108943.1"/>
    </source>
</evidence>
<dbReference type="RefSeq" id="WP_039045179.1">
    <property type="nucleotide sequence ID" value="NZ_CP027852.1"/>
</dbReference>
<evidence type="ECO:0000313" key="4">
    <source>
        <dbReference type="Proteomes" id="UP000664658"/>
    </source>
</evidence>
<comment type="caution">
    <text evidence="3">The sequence shown here is derived from an EMBL/GenBank/DDBJ whole genome shotgun (WGS) entry which is preliminary data.</text>
</comment>
<evidence type="ECO:0000256" key="1">
    <source>
        <dbReference type="ARBA" id="ARBA00038308"/>
    </source>
</evidence>
<dbReference type="Gene3D" id="1.20.120.740">
    <property type="entry name" value="YgfB uncharacterised protein family UPF0149, PF03695"/>
    <property type="match status" value="1"/>
</dbReference>
<dbReference type="AlphaFoldDB" id="A0A1A9B036"/>
<dbReference type="NCBIfam" id="TIGR02292">
    <property type="entry name" value="ygfB_yecA"/>
    <property type="match status" value="1"/>
</dbReference>
<proteinExistence type="inferred from homology"/>
<sequence>MNTSALPDYSSLTASLMAEGIAISAAELHGLLSGLLCGGIKDDSWQVWMHDLTNDGQAYPSELAKVARTMYLQIKQTLNEEEFGFSLLLPEDDESVFDRVDALAEWVSQFLVGLGVAQPGLKKGHAEVGEMIDDLTSISQLGYDLDEDQEELEQSLEEVAEYVRMGAMLCFNTFACAPLAGENAKPTLH</sequence>
<dbReference type="PANTHER" id="PTHR37528:SF1">
    <property type="entry name" value="UPF0149 PROTEIN YGFB"/>
    <property type="match status" value="1"/>
</dbReference>
<gene>
    <name evidence="3" type="ORF">J2R62_12095</name>
</gene>
<dbReference type="FunFam" id="1.20.120.740:FF:000001">
    <property type="entry name" value="UPF0149 protein YgfB"/>
    <property type="match status" value="1"/>
</dbReference>
<organism evidence="3 4">
    <name type="scientific">Plesiomonas shigelloides</name>
    <name type="common">Aeromonas shigelloides</name>
    <dbReference type="NCBI Taxonomy" id="703"/>
    <lineage>
        <taxon>Bacteria</taxon>
        <taxon>Pseudomonadati</taxon>
        <taxon>Pseudomonadota</taxon>
        <taxon>Gammaproteobacteria</taxon>
        <taxon>Enterobacterales</taxon>
        <taxon>Enterobacteriaceae</taxon>
        <taxon>Plesiomonas</taxon>
    </lineage>
</organism>
<dbReference type="GeneID" id="69704152"/>
<dbReference type="Proteomes" id="UP000664658">
    <property type="component" value="Unassembled WGS sequence"/>
</dbReference>
<dbReference type="GO" id="GO:0005829">
    <property type="term" value="C:cytosol"/>
    <property type="evidence" value="ECO:0007669"/>
    <property type="project" value="TreeGrafter"/>
</dbReference>
<dbReference type="HAMAP" id="MF_00346">
    <property type="entry name" value="UPF0149"/>
    <property type="match status" value="1"/>
</dbReference>
<accession>A0A1A9B036</accession>
<dbReference type="InterPro" id="IPR036255">
    <property type="entry name" value="YgfB-like_sf"/>
</dbReference>
<reference evidence="3" key="1">
    <citation type="submission" date="2021-03" db="EMBL/GenBank/DDBJ databases">
        <title>Plesiomonas shigelloides zfcc0051, isolated from zebrafish feces.</title>
        <authorList>
            <person name="Vanderhoek Z."/>
            <person name="Gaulke C."/>
        </authorList>
    </citation>
    <scope>NUCLEOTIDE SEQUENCE</scope>
    <source>
        <strain evidence="3">Zfcc0051</strain>
    </source>
</reference>
<name>A0A1A9B036_PLESH</name>
<dbReference type="Pfam" id="PF03695">
    <property type="entry name" value="UPF0149"/>
    <property type="match status" value="1"/>
</dbReference>
<protein>
    <recommendedName>
        <fullName evidence="2">UPF0149 protein J2R62_12095</fullName>
    </recommendedName>
</protein>
<dbReference type="PANTHER" id="PTHR37528">
    <property type="entry name" value="UPF0149 PROTEIN YGFB"/>
    <property type="match status" value="1"/>
</dbReference>
<dbReference type="NCBIfam" id="NF002477">
    <property type="entry name" value="PRK01736.1"/>
    <property type="match status" value="1"/>
</dbReference>
<dbReference type="InterPro" id="IPR011978">
    <property type="entry name" value="YgfB-like"/>
</dbReference>
<evidence type="ECO:0000256" key="2">
    <source>
        <dbReference type="HAMAP-Rule" id="MF_00346"/>
    </source>
</evidence>
<dbReference type="KEGG" id="pshi:SAMEA2665130_2381"/>
<comment type="similarity">
    <text evidence="1 2">Belongs to the UPF0149 family.</text>
</comment>